<feature type="active site" description="Proton acceptor" evidence="2">
    <location>
        <position position="121"/>
    </location>
</feature>
<dbReference type="EMBL" id="LK391969">
    <property type="protein sequence ID" value="CEF28098.1"/>
    <property type="molecule type" value="Genomic_DNA"/>
</dbReference>
<evidence type="ECO:0000256" key="2">
    <source>
        <dbReference type="HAMAP-Rule" id="MF_01940"/>
    </source>
</evidence>
<dbReference type="PANTHER" id="PTHR35561:SF1">
    <property type="entry name" value="RNA 2',3'-CYCLIC PHOSPHODIESTERASE"/>
    <property type="match status" value="1"/>
</dbReference>
<name>A0A078MPL7_9PSED</name>
<dbReference type="Gene3D" id="3.90.1140.10">
    <property type="entry name" value="Cyclic phosphodiesterase"/>
    <property type="match status" value="1"/>
</dbReference>
<dbReference type="NCBIfam" id="TIGR02258">
    <property type="entry name" value="2_5_ligase"/>
    <property type="match status" value="1"/>
</dbReference>
<dbReference type="EC" id="3.1.4.58" evidence="2"/>
<comment type="catalytic activity">
    <reaction evidence="2">
        <text>a 3'-end 2',3'-cyclophospho-ribonucleotide-RNA + H2O = a 3'-end 2'-phospho-ribonucleotide-RNA + H(+)</text>
        <dbReference type="Rhea" id="RHEA:11828"/>
        <dbReference type="Rhea" id="RHEA-COMP:10464"/>
        <dbReference type="Rhea" id="RHEA-COMP:17353"/>
        <dbReference type="ChEBI" id="CHEBI:15377"/>
        <dbReference type="ChEBI" id="CHEBI:15378"/>
        <dbReference type="ChEBI" id="CHEBI:83064"/>
        <dbReference type="ChEBI" id="CHEBI:173113"/>
        <dbReference type="EC" id="3.1.4.58"/>
    </reaction>
</comment>
<reference evidence="3" key="1">
    <citation type="submission" date="2014-07" db="EMBL/GenBank/DDBJ databases">
        <authorList>
            <person name="Urmite Genomes Urmite Genomes"/>
        </authorList>
    </citation>
    <scope>NUCLEOTIDE SEQUENCE</scope>
    <source>
        <strain evidence="3">12M76_air</strain>
    </source>
</reference>
<dbReference type="PATRIC" id="fig|1461581.3.peg.3017"/>
<dbReference type="AlphaFoldDB" id="A0A078MPL7"/>
<keyword evidence="3" id="KW-0436">Ligase</keyword>
<keyword evidence="1 2" id="KW-0378">Hydrolase</keyword>
<dbReference type="HAMAP" id="MF_01940">
    <property type="entry name" value="RNA_CPDase"/>
    <property type="match status" value="1"/>
</dbReference>
<protein>
    <recommendedName>
        <fullName evidence="2">RNA 2',3'-cyclic phosphodiesterase</fullName>
        <shortName evidence="2">RNA 2',3'-CPDase</shortName>
        <ecNumber evidence="2">3.1.4.58</ecNumber>
    </recommendedName>
</protein>
<feature type="short sequence motif" description="HXTX 2" evidence="2">
    <location>
        <begin position="121"/>
        <end position="124"/>
    </location>
</feature>
<feature type="active site" description="Proton donor" evidence="2">
    <location>
        <position position="37"/>
    </location>
</feature>
<feature type="short sequence motif" description="HXTX 1" evidence="2">
    <location>
        <begin position="37"/>
        <end position="40"/>
    </location>
</feature>
<comment type="function">
    <text evidence="2">Hydrolyzes RNA 2',3'-cyclic phosphodiester to an RNA 2'-phosphomonoester.</text>
</comment>
<dbReference type="RefSeq" id="WP_044501287.1">
    <property type="nucleotide sequence ID" value="NZ_LK391969.1"/>
</dbReference>
<gene>
    <name evidence="3" type="primary">ligT</name>
    <name evidence="3" type="ORF">BN1049_03084</name>
</gene>
<proteinExistence type="inferred from homology"/>
<comment type="similarity">
    <text evidence="2">Belongs to the 2H phosphoesterase superfamily. ThpR family.</text>
</comment>
<dbReference type="GO" id="GO:0008664">
    <property type="term" value="F:RNA 2',3'-cyclic 3'-phosphodiesterase activity"/>
    <property type="evidence" value="ECO:0007669"/>
    <property type="project" value="UniProtKB-EC"/>
</dbReference>
<dbReference type="GO" id="GO:0004113">
    <property type="term" value="F:2',3'-cyclic-nucleotide 3'-phosphodiesterase activity"/>
    <property type="evidence" value="ECO:0007669"/>
    <property type="project" value="InterPro"/>
</dbReference>
<dbReference type="OrthoDB" id="7061261at2"/>
<evidence type="ECO:0000256" key="1">
    <source>
        <dbReference type="ARBA" id="ARBA00022801"/>
    </source>
</evidence>
<dbReference type="SUPFAM" id="SSF55144">
    <property type="entry name" value="LigT-like"/>
    <property type="match status" value="1"/>
</dbReference>
<dbReference type="GO" id="GO:0016874">
    <property type="term" value="F:ligase activity"/>
    <property type="evidence" value="ECO:0007669"/>
    <property type="project" value="UniProtKB-KW"/>
</dbReference>
<dbReference type="InterPro" id="IPR004175">
    <property type="entry name" value="RNA_CPDase"/>
</dbReference>
<dbReference type="Pfam" id="PF13563">
    <property type="entry name" value="2_5_RNA_ligase2"/>
    <property type="match status" value="1"/>
</dbReference>
<dbReference type="InterPro" id="IPR009097">
    <property type="entry name" value="Cyclic_Pdiesterase"/>
</dbReference>
<evidence type="ECO:0000313" key="3">
    <source>
        <dbReference type="EMBL" id="CEA06806.1"/>
    </source>
</evidence>
<dbReference type="EMBL" id="LM997413">
    <property type="protein sequence ID" value="CEA06806.1"/>
    <property type="molecule type" value="Genomic_DNA"/>
</dbReference>
<organism evidence="3">
    <name type="scientific">Pseudomonas saudimassiliensis</name>
    <dbReference type="NCBI Taxonomy" id="1461581"/>
    <lineage>
        <taxon>Bacteria</taxon>
        <taxon>Pseudomonadati</taxon>
        <taxon>Pseudomonadota</taxon>
        <taxon>Gammaproteobacteria</taxon>
        <taxon>Pseudomonadales</taxon>
        <taxon>Pseudomonadaceae</taxon>
        <taxon>Pseudomonas</taxon>
    </lineage>
</organism>
<dbReference type="PANTHER" id="PTHR35561">
    <property type="entry name" value="RNA 2',3'-CYCLIC PHOSPHODIESTERASE"/>
    <property type="match status" value="1"/>
</dbReference>
<accession>A0A078MPL7</accession>
<sequence>MLRLFVGIELPESVRQALSLVREEHPAARWHGPEQLHLTLNFIGSVAPQVAEQMARALEAAPGPAFALQVEGVGYFGSPEQPRIFWAGVAESSPLRVLQRNLETRLLPLGLMPDERPYAPHITLARVRQGIPLQAWLQRYAQLSLPAFPVEHICLYVSRGGAQSVHYEVLQRFALV</sequence>